<evidence type="ECO:0000313" key="1">
    <source>
        <dbReference type="EMBL" id="RXW14923.1"/>
    </source>
</evidence>
<organism evidence="1 2">
    <name type="scientific">Candolleomyces aberdarensis</name>
    <dbReference type="NCBI Taxonomy" id="2316362"/>
    <lineage>
        <taxon>Eukaryota</taxon>
        <taxon>Fungi</taxon>
        <taxon>Dikarya</taxon>
        <taxon>Basidiomycota</taxon>
        <taxon>Agaricomycotina</taxon>
        <taxon>Agaricomycetes</taxon>
        <taxon>Agaricomycetidae</taxon>
        <taxon>Agaricales</taxon>
        <taxon>Agaricineae</taxon>
        <taxon>Psathyrellaceae</taxon>
        <taxon>Candolleomyces</taxon>
    </lineage>
</organism>
<keyword evidence="2" id="KW-1185">Reference proteome</keyword>
<protein>
    <submittedName>
        <fullName evidence="1">Uncharacterized protein</fullName>
    </submittedName>
</protein>
<dbReference type="OrthoDB" id="10006218at2759"/>
<dbReference type="AlphaFoldDB" id="A0A4Q2D664"/>
<gene>
    <name evidence="1" type="ORF">EST38_g10931</name>
</gene>
<comment type="caution">
    <text evidence="1">The sequence shown here is derived from an EMBL/GenBank/DDBJ whole genome shotgun (WGS) entry which is preliminary data.</text>
</comment>
<reference evidence="1 2" key="1">
    <citation type="submission" date="2019-01" db="EMBL/GenBank/DDBJ databases">
        <title>Draft genome sequence of Psathyrella aberdarensis IHI B618.</title>
        <authorList>
            <person name="Buettner E."/>
            <person name="Kellner H."/>
        </authorList>
    </citation>
    <scope>NUCLEOTIDE SEQUENCE [LARGE SCALE GENOMIC DNA]</scope>
    <source>
        <strain evidence="1 2">IHI B618</strain>
    </source>
</reference>
<sequence>MHCQIWGYDFGVKLFGPEIPSNLGARTHFSAYALGGEDDHGPEDDPPMYTLETLMKMKAHGHIDILTALIKLYNNFGLSLLLG</sequence>
<name>A0A4Q2D664_9AGAR</name>
<accession>A0A4Q2D664</accession>
<proteinExistence type="predicted"/>
<evidence type="ECO:0000313" key="2">
    <source>
        <dbReference type="Proteomes" id="UP000290288"/>
    </source>
</evidence>
<dbReference type="Proteomes" id="UP000290288">
    <property type="component" value="Unassembled WGS sequence"/>
</dbReference>
<dbReference type="STRING" id="2316362.A0A4Q2D664"/>
<dbReference type="EMBL" id="SDEE01000625">
    <property type="protein sequence ID" value="RXW14923.1"/>
    <property type="molecule type" value="Genomic_DNA"/>
</dbReference>